<proteinExistence type="predicted"/>
<keyword evidence="8" id="KW-1185">Reference proteome</keyword>
<name>A0A4Z0V1P0_9BACT</name>
<keyword evidence="4" id="KW-0472">Membrane</keyword>
<gene>
    <name evidence="7" type="ORF">EZ315_10640</name>
</gene>
<sequence>MKNYTIILSALLTAMMWSCSTTRRIPNDEILYTGLKGVKVNTPDPKETFPSGVHESLTEAVSVKPNNPLLGSASVRTPFPIGLWVYNNWPNPPKGFKHWIYNKLASEPVLVSDVRPEVRVHMLDRILDDNGYFSGSTSYELVQKKNKKKASILYTINSGEPYLIDSIRLLPDTTHLFHIIDSVVDRSTYFKTGSRYSTDSLSVLRVQIANAVRNRGYYYFRPEFIQYLADSTITHGRIAMRMELADNLHPWALDRFTTGTITTTVKRNNGGGTPDTIHTSKGDVIQYKPSKLRKSLIPSCIAFRPGRTFSVRQMDLTQSRLSRLGIFNNINMSVTPDTTHHDKRLLNVEIDCTFDRPWEASIEANVSSKSNSYLGPGLSFGLTNRNIFGGGEQLSISLTGSYEWQTGAGRSNLFNSYEAGLNATLAFPRLLAPRFVPRSRRDLNWTRLSLGIDVLNRPHYFKMEQFNTGISYDWRSSRYINNSFTLFKLTYTKLQNTTEVFDSIMGANPAIALSFQNQFIPQMSYSITYDRAMNRDNTINVQASVQQAGNIFWSIYELCGRHGEKKLLGTPFSQFVKGYAQVVYGRRLAGKIWLVNRLATGAAYAYGNSKQVPYSEQFYAGGANSVRAFTVRSIGPGSYRAPADQINGYFDQTGTFIFLANSELRFPILGPLEGAMFLDAGNVWTLKAEESRPGGQLKASNFLKDLALGTGVGLRFNISMLVIRADLGIGIHAPYKTSKRGYYNMESFRKSLAFHLAIGYPF</sequence>
<protein>
    <recommendedName>
        <fullName evidence="6">Bacterial surface antigen (D15) domain-containing protein</fullName>
    </recommendedName>
</protein>
<accession>A0A4Z0V1P0</accession>
<keyword evidence="2" id="KW-0812">Transmembrane</keyword>
<evidence type="ECO:0000313" key="7">
    <source>
        <dbReference type="EMBL" id="TGG36320.1"/>
    </source>
</evidence>
<evidence type="ECO:0000256" key="2">
    <source>
        <dbReference type="ARBA" id="ARBA00022692"/>
    </source>
</evidence>
<dbReference type="EMBL" id="SJSA01000002">
    <property type="protein sequence ID" value="TGG36320.1"/>
    <property type="molecule type" value="Genomic_DNA"/>
</dbReference>
<dbReference type="Gene3D" id="3.10.20.310">
    <property type="entry name" value="membrane protein fhac"/>
    <property type="match status" value="1"/>
</dbReference>
<dbReference type="AlphaFoldDB" id="A0A4Z0V1P0"/>
<evidence type="ECO:0000313" key="8">
    <source>
        <dbReference type="Proteomes" id="UP000297635"/>
    </source>
</evidence>
<reference evidence="7 8" key="1">
    <citation type="submission" date="2019-02" db="EMBL/GenBank/DDBJ databases">
        <title>Isolation and identification of novel species under the genus Muribaculum.</title>
        <authorList>
            <person name="Miyake S."/>
            <person name="Ding Y."/>
            <person name="Low A."/>
            <person name="Soh M."/>
            <person name="Seedorf H."/>
        </authorList>
    </citation>
    <scope>NUCLEOTIDE SEQUENCE [LARGE SCALE GENOMIC DNA]</scope>
    <source>
        <strain evidence="7 8">TLL-A3</strain>
    </source>
</reference>
<dbReference type="InterPro" id="IPR039910">
    <property type="entry name" value="D15-like"/>
</dbReference>
<dbReference type="GO" id="GO:0019867">
    <property type="term" value="C:outer membrane"/>
    <property type="evidence" value="ECO:0007669"/>
    <property type="project" value="InterPro"/>
</dbReference>
<dbReference type="RefSeq" id="WP_135472059.1">
    <property type="nucleotide sequence ID" value="NZ_CASJDB010000022.1"/>
</dbReference>
<organism evidence="7 8">
    <name type="scientific">Duncaniella freteri</name>
    <dbReference type="NCBI Taxonomy" id="2530391"/>
    <lineage>
        <taxon>Bacteria</taxon>
        <taxon>Pseudomonadati</taxon>
        <taxon>Bacteroidota</taxon>
        <taxon>Bacteroidia</taxon>
        <taxon>Bacteroidales</taxon>
        <taxon>Muribaculaceae</taxon>
        <taxon>Duncaniella</taxon>
    </lineage>
</organism>
<dbReference type="Pfam" id="PF01103">
    <property type="entry name" value="Omp85"/>
    <property type="match status" value="1"/>
</dbReference>
<dbReference type="GeneID" id="82150244"/>
<evidence type="ECO:0000256" key="5">
    <source>
        <dbReference type="ARBA" id="ARBA00023237"/>
    </source>
</evidence>
<dbReference type="Gene3D" id="2.40.160.50">
    <property type="entry name" value="membrane protein fhac: a member of the omp85/tpsb transporter family"/>
    <property type="match status" value="1"/>
</dbReference>
<evidence type="ECO:0000259" key="6">
    <source>
        <dbReference type="Pfam" id="PF01103"/>
    </source>
</evidence>
<dbReference type="Proteomes" id="UP000297635">
    <property type="component" value="Unassembled WGS sequence"/>
</dbReference>
<dbReference type="PANTHER" id="PTHR12815">
    <property type="entry name" value="SORTING AND ASSEMBLY MACHINERY SAMM50 PROTEIN FAMILY MEMBER"/>
    <property type="match status" value="1"/>
</dbReference>
<evidence type="ECO:0000256" key="3">
    <source>
        <dbReference type="ARBA" id="ARBA00022729"/>
    </source>
</evidence>
<keyword evidence="5" id="KW-0998">Cell outer membrane</keyword>
<comment type="caution">
    <text evidence="7">The sequence shown here is derived from an EMBL/GenBank/DDBJ whole genome shotgun (WGS) entry which is preliminary data.</text>
</comment>
<feature type="domain" description="Bacterial surface antigen (D15)" evidence="6">
    <location>
        <begin position="386"/>
        <end position="736"/>
    </location>
</feature>
<keyword evidence="3" id="KW-0732">Signal</keyword>
<evidence type="ECO:0000256" key="1">
    <source>
        <dbReference type="ARBA" id="ARBA00004370"/>
    </source>
</evidence>
<dbReference type="InterPro" id="IPR000184">
    <property type="entry name" value="Bac_surfAg_D15"/>
</dbReference>
<evidence type="ECO:0000256" key="4">
    <source>
        <dbReference type="ARBA" id="ARBA00023136"/>
    </source>
</evidence>
<dbReference type="PANTHER" id="PTHR12815:SF47">
    <property type="entry name" value="TRANSLOCATION AND ASSEMBLY MODULE SUBUNIT TAMA"/>
    <property type="match status" value="1"/>
</dbReference>
<comment type="subcellular location">
    <subcellularLocation>
        <location evidence="1">Membrane</location>
    </subcellularLocation>
</comment>